<comment type="caution">
    <text evidence="1">The sequence shown here is derived from an EMBL/GenBank/DDBJ whole genome shotgun (WGS) entry which is preliminary data.</text>
</comment>
<evidence type="ECO:0000313" key="2">
    <source>
        <dbReference type="Proteomes" id="UP001054837"/>
    </source>
</evidence>
<dbReference type="AlphaFoldDB" id="A0AAV4M5P8"/>
<reference evidence="1 2" key="1">
    <citation type="submission" date="2021-06" db="EMBL/GenBank/DDBJ databases">
        <title>Caerostris darwini draft genome.</title>
        <authorList>
            <person name="Kono N."/>
            <person name="Arakawa K."/>
        </authorList>
    </citation>
    <scope>NUCLEOTIDE SEQUENCE [LARGE SCALE GENOMIC DNA]</scope>
</reference>
<accession>A0AAV4M5P8</accession>
<organism evidence="1 2">
    <name type="scientific">Caerostris darwini</name>
    <dbReference type="NCBI Taxonomy" id="1538125"/>
    <lineage>
        <taxon>Eukaryota</taxon>
        <taxon>Metazoa</taxon>
        <taxon>Ecdysozoa</taxon>
        <taxon>Arthropoda</taxon>
        <taxon>Chelicerata</taxon>
        <taxon>Arachnida</taxon>
        <taxon>Araneae</taxon>
        <taxon>Araneomorphae</taxon>
        <taxon>Entelegynae</taxon>
        <taxon>Araneoidea</taxon>
        <taxon>Araneidae</taxon>
        <taxon>Caerostris</taxon>
    </lineage>
</organism>
<dbReference type="EMBL" id="BPLQ01000068">
    <property type="protein sequence ID" value="GIX67175.1"/>
    <property type="molecule type" value="Genomic_DNA"/>
</dbReference>
<gene>
    <name evidence="1" type="ORF">CDAR_474331</name>
</gene>
<proteinExistence type="predicted"/>
<name>A0AAV4M5P8_9ARAC</name>
<protein>
    <submittedName>
        <fullName evidence="1">Uncharacterized protein</fullName>
    </submittedName>
</protein>
<sequence>MTGNAELRLRDNAEGCKRRWNIICGWRDIQKIMRSNVAAPNSANGISYLTPHKLDSLKQPRFEFAALNEILISVPVECASVILNWHSNSTHTVVRQ</sequence>
<keyword evidence="2" id="KW-1185">Reference proteome</keyword>
<evidence type="ECO:0000313" key="1">
    <source>
        <dbReference type="EMBL" id="GIX67175.1"/>
    </source>
</evidence>
<dbReference type="Proteomes" id="UP001054837">
    <property type="component" value="Unassembled WGS sequence"/>
</dbReference>